<dbReference type="RefSeq" id="WP_104451385.1">
    <property type="nucleotide sequence ID" value="NZ_NIRS01000009.1"/>
</dbReference>
<name>A0A2S6FDP9_9PSED</name>
<comment type="caution">
    <text evidence="1">The sequence shown here is derived from an EMBL/GenBank/DDBJ whole genome shotgun (WGS) entry which is preliminary data.</text>
</comment>
<evidence type="ECO:0000313" key="1">
    <source>
        <dbReference type="EMBL" id="PPK35563.1"/>
    </source>
</evidence>
<keyword evidence="2" id="KW-1185">Reference proteome</keyword>
<protein>
    <submittedName>
        <fullName evidence="1">Uncharacterized protein</fullName>
    </submittedName>
</protein>
<evidence type="ECO:0000313" key="2">
    <source>
        <dbReference type="Proteomes" id="UP000238541"/>
    </source>
</evidence>
<proteinExistence type="predicted"/>
<dbReference type="Proteomes" id="UP000238541">
    <property type="component" value="Unassembled WGS sequence"/>
</dbReference>
<reference evidence="2" key="1">
    <citation type="submission" date="2017-06" db="EMBL/GenBank/DDBJ databases">
        <authorList>
            <person name="Furmanczyk E.M."/>
        </authorList>
    </citation>
    <scope>NUCLEOTIDE SEQUENCE [LARGE SCALE GENOMIC DNA]</scope>
    <source>
        <strain evidence="2">AP3_16</strain>
    </source>
</reference>
<organism evidence="1 2">
    <name type="scientific">Pseudomonas laurylsulfatiphila</name>
    <dbReference type="NCBI Taxonomy" id="2011015"/>
    <lineage>
        <taxon>Bacteria</taxon>
        <taxon>Pseudomonadati</taxon>
        <taxon>Pseudomonadota</taxon>
        <taxon>Gammaproteobacteria</taxon>
        <taxon>Pseudomonadales</taxon>
        <taxon>Pseudomonadaceae</taxon>
        <taxon>Pseudomonas</taxon>
    </lineage>
</organism>
<gene>
    <name evidence="1" type="ORF">CD175_28505</name>
</gene>
<dbReference type="AlphaFoldDB" id="A0A2S6FDP9"/>
<dbReference type="EMBL" id="NIRS01000009">
    <property type="protein sequence ID" value="PPK35563.1"/>
    <property type="molecule type" value="Genomic_DNA"/>
</dbReference>
<accession>A0A2S6FDP9</accession>
<sequence length="185" mass="20820">MQNTDEQQSFTAKLLVGDKPVAEARKVISKLLEDPELENGSRYFLQSILDNENPQELSYGEGVIPDIFLFTYHDDVYTIRIKDRNGVGQFTKTASMEGSPRNLSMFTGDDPTYFRILNSDSVVVKLDEIPNEVSDVYLVTGPQRRLVHTYGGPPTFPVFTDDQNRGGSLVSFRLKIIERNVPGVN</sequence>